<dbReference type="InterPro" id="IPR011032">
    <property type="entry name" value="GroES-like_sf"/>
</dbReference>
<dbReference type="CDD" id="cd08267">
    <property type="entry name" value="MDR1"/>
    <property type="match status" value="1"/>
</dbReference>
<dbReference type="PANTHER" id="PTHR11695">
    <property type="entry name" value="ALCOHOL DEHYDROGENASE RELATED"/>
    <property type="match status" value="1"/>
</dbReference>
<evidence type="ECO:0000259" key="1">
    <source>
        <dbReference type="SMART" id="SM00829"/>
    </source>
</evidence>
<dbReference type="PANTHER" id="PTHR11695:SF294">
    <property type="entry name" value="RETICULON-4-INTERACTING PROTEIN 1, MITOCHONDRIAL"/>
    <property type="match status" value="1"/>
</dbReference>
<dbReference type="GO" id="GO:0016491">
    <property type="term" value="F:oxidoreductase activity"/>
    <property type="evidence" value="ECO:0007669"/>
    <property type="project" value="InterPro"/>
</dbReference>
<name>A0A0H3CZQ3_AMYMU</name>
<dbReference type="SMART" id="SM00829">
    <property type="entry name" value="PKS_ER"/>
    <property type="match status" value="1"/>
</dbReference>
<dbReference type="EMBL" id="CP002000">
    <property type="protein sequence ID" value="ADJ43823.1"/>
    <property type="molecule type" value="Genomic_DNA"/>
</dbReference>
<evidence type="ECO:0000313" key="2">
    <source>
        <dbReference type="EMBL" id="ADJ43823.1"/>
    </source>
</evidence>
<dbReference type="Gene3D" id="3.40.50.720">
    <property type="entry name" value="NAD(P)-binding Rossmann-like Domain"/>
    <property type="match status" value="1"/>
</dbReference>
<dbReference type="InterPro" id="IPR050700">
    <property type="entry name" value="YIM1/Zinc_Alcohol_DH_Fams"/>
</dbReference>
<dbReference type="eggNOG" id="COG0604">
    <property type="taxonomic scope" value="Bacteria"/>
</dbReference>
<reference evidence="2 3" key="1">
    <citation type="journal article" date="2010" name="Cell Res.">
        <title>Complete genome sequence of the rifamycin SV-producing Amycolatopsis mediterranei U32 revealed its genetic characteristics in phylogeny and metabolism.</title>
        <authorList>
            <person name="Zhao W."/>
            <person name="Zhong Y."/>
            <person name="Yuan H."/>
            <person name="Wang J."/>
            <person name="Zheng H."/>
            <person name="Wang Y."/>
            <person name="Cen X."/>
            <person name="Xu F."/>
            <person name="Bai J."/>
            <person name="Han X."/>
            <person name="Lu G."/>
            <person name="Zhu Y."/>
            <person name="Shao Z."/>
            <person name="Yan H."/>
            <person name="Li C."/>
            <person name="Peng N."/>
            <person name="Zhang Z."/>
            <person name="Zhang Y."/>
            <person name="Lin W."/>
            <person name="Fan Y."/>
            <person name="Qin Z."/>
            <person name="Hu Y."/>
            <person name="Zhu B."/>
            <person name="Wang S."/>
            <person name="Ding X."/>
            <person name="Zhao G.P."/>
        </authorList>
    </citation>
    <scope>NUCLEOTIDE SEQUENCE [LARGE SCALE GENOMIC DNA]</scope>
    <source>
        <strain evidence="3">U-32</strain>
    </source>
</reference>
<dbReference type="GeneID" id="92869802"/>
<dbReference type="RefSeq" id="WP_013223904.1">
    <property type="nucleotide sequence ID" value="NC_014318.1"/>
</dbReference>
<gene>
    <name evidence="2" type="ordered locus">AMED_2015</name>
</gene>
<sequence>MKAIVQDRYGSPDVLALSDTGRPSPAAGEVLVRVHAAGVDAGVWHLVTGQPYLLRLLGFGLRRPKQPVRGLDFAGTVEEVGDGVTRVRPGDEVFGVCEGAFAEHAVAKQELVAPKPERVSFEEAAAVLVSGGTALQALRDVGRVRPGNRVLVIGAAGGVGSFAVQLAKAFGADVTGVCSTAKTDLVRRLGAGHVVDYTREDFAARRYDLILDTAGLRSLTDLRRALTPRGTLVIVGGEGGKWLGGIQRVFRAALLNPFVRQRLCGLVARVRAADLETLRELLEAGRLTPALDRTYPLADAAAAVGHLRAGRAAGKVVLIPGSRGPSAA</sequence>
<dbReference type="SUPFAM" id="SSF51735">
    <property type="entry name" value="NAD(P)-binding Rossmann-fold domains"/>
    <property type="match status" value="1"/>
</dbReference>
<feature type="domain" description="Enoyl reductase (ER)" evidence="1">
    <location>
        <begin position="10"/>
        <end position="318"/>
    </location>
</feature>
<dbReference type="AlphaFoldDB" id="A0A0H3CZQ3"/>
<dbReference type="InterPro" id="IPR013154">
    <property type="entry name" value="ADH-like_N"/>
</dbReference>
<dbReference type="KEGG" id="amd:AMED_2015"/>
<dbReference type="InterPro" id="IPR020843">
    <property type="entry name" value="ER"/>
</dbReference>
<dbReference type="Gene3D" id="3.90.180.10">
    <property type="entry name" value="Medium-chain alcohol dehydrogenases, catalytic domain"/>
    <property type="match status" value="1"/>
</dbReference>
<accession>A0A0H3CZQ3</accession>
<dbReference type="InterPro" id="IPR036291">
    <property type="entry name" value="NAD(P)-bd_dom_sf"/>
</dbReference>
<organism evidence="2 3">
    <name type="scientific">Amycolatopsis mediterranei (strain U-32)</name>
    <dbReference type="NCBI Taxonomy" id="749927"/>
    <lineage>
        <taxon>Bacteria</taxon>
        <taxon>Bacillati</taxon>
        <taxon>Actinomycetota</taxon>
        <taxon>Actinomycetes</taxon>
        <taxon>Pseudonocardiales</taxon>
        <taxon>Pseudonocardiaceae</taxon>
        <taxon>Amycolatopsis</taxon>
    </lineage>
</organism>
<protein>
    <submittedName>
        <fullName evidence="2">NADPH:quinone reductase and related Zn-dependent oxidoreductase</fullName>
    </submittedName>
</protein>
<dbReference type="PATRIC" id="fig|749927.5.peg.2080"/>
<dbReference type="Pfam" id="PF13602">
    <property type="entry name" value="ADH_zinc_N_2"/>
    <property type="match status" value="1"/>
</dbReference>
<dbReference type="OrthoDB" id="3727682at2"/>
<dbReference type="SUPFAM" id="SSF50129">
    <property type="entry name" value="GroES-like"/>
    <property type="match status" value="1"/>
</dbReference>
<evidence type="ECO:0000313" key="3">
    <source>
        <dbReference type="Proteomes" id="UP000000328"/>
    </source>
</evidence>
<dbReference type="HOGENOM" id="CLU_026673_3_3_11"/>
<dbReference type="Proteomes" id="UP000000328">
    <property type="component" value="Chromosome"/>
</dbReference>
<proteinExistence type="predicted"/>
<dbReference type="Pfam" id="PF08240">
    <property type="entry name" value="ADH_N"/>
    <property type="match status" value="1"/>
</dbReference>